<comment type="caution">
    <text evidence="1">The sequence shown here is derived from an EMBL/GenBank/DDBJ whole genome shotgun (WGS) entry which is preliminary data.</text>
</comment>
<protein>
    <submittedName>
        <fullName evidence="1">Uncharacterized protein</fullName>
    </submittedName>
</protein>
<dbReference type="EMBL" id="BGPR01005250">
    <property type="protein sequence ID" value="GBN08291.1"/>
    <property type="molecule type" value="Genomic_DNA"/>
</dbReference>
<accession>A0A4Y2L0W9</accession>
<name>A0A4Y2L0W9_ARAVE</name>
<sequence length="90" mass="9735">MNHSPSISIASVSRQVLGRAQEVLKVCEHLAISFEREASAESEESPPGGWFCWTLVLLMAIRPKGRAMNLHPAGSFSFSPFKAPLLGGDP</sequence>
<evidence type="ECO:0000313" key="2">
    <source>
        <dbReference type="Proteomes" id="UP000499080"/>
    </source>
</evidence>
<gene>
    <name evidence="1" type="ORF">AVEN_133789_1</name>
</gene>
<dbReference type="AlphaFoldDB" id="A0A4Y2L0W9"/>
<organism evidence="1 2">
    <name type="scientific">Araneus ventricosus</name>
    <name type="common">Orbweaver spider</name>
    <name type="synonym">Epeira ventricosa</name>
    <dbReference type="NCBI Taxonomy" id="182803"/>
    <lineage>
        <taxon>Eukaryota</taxon>
        <taxon>Metazoa</taxon>
        <taxon>Ecdysozoa</taxon>
        <taxon>Arthropoda</taxon>
        <taxon>Chelicerata</taxon>
        <taxon>Arachnida</taxon>
        <taxon>Araneae</taxon>
        <taxon>Araneomorphae</taxon>
        <taxon>Entelegynae</taxon>
        <taxon>Araneoidea</taxon>
        <taxon>Araneidae</taxon>
        <taxon>Araneus</taxon>
    </lineage>
</organism>
<evidence type="ECO:0000313" key="1">
    <source>
        <dbReference type="EMBL" id="GBN08291.1"/>
    </source>
</evidence>
<proteinExistence type="predicted"/>
<dbReference type="Proteomes" id="UP000499080">
    <property type="component" value="Unassembled WGS sequence"/>
</dbReference>
<keyword evidence="2" id="KW-1185">Reference proteome</keyword>
<reference evidence="1 2" key="1">
    <citation type="journal article" date="2019" name="Sci. Rep.">
        <title>Orb-weaving spider Araneus ventricosus genome elucidates the spidroin gene catalogue.</title>
        <authorList>
            <person name="Kono N."/>
            <person name="Nakamura H."/>
            <person name="Ohtoshi R."/>
            <person name="Moran D.A.P."/>
            <person name="Shinohara A."/>
            <person name="Yoshida Y."/>
            <person name="Fujiwara M."/>
            <person name="Mori M."/>
            <person name="Tomita M."/>
            <person name="Arakawa K."/>
        </authorList>
    </citation>
    <scope>NUCLEOTIDE SEQUENCE [LARGE SCALE GENOMIC DNA]</scope>
</reference>